<name>A0A2R6B048_9ARCH</name>
<comment type="caution">
    <text evidence="6">The sequence shown here is derived from an EMBL/GenBank/DDBJ whole genome shotgun (WGS) entry which is preliminary data.</text>
</comment>
<dbReference type="Gene3D" id="3.30.465.10">
    <property type="match status" value="1"/>
</dbReference>
<dbReference type="PANTHER" id="PTHR42934:SF1">
    <property type="entry name" value="GLYCOLATE OXIDASE SUBUNIT GLCD"/>
    <property type="match status" value="1"/>
</dbReference>
<evidence type="ECO:0000313" key="7">
    <source>
        <dbReference type="Proteomes" id="UP000240322"/>
    </source>
</evidence>
<dbReference type="InterPro" id="IPR016171">
    <property type="entry name" value="Vanillyl_alc_oxidase_C-sub2"/>
</dbReference>
<evidence type="ECO:0000256" key="3">
    <source>
        <dbReference type="ARBA" id="ARBA00022827"/>
    </source>
</evidence>
<dbReference type="EMBL" id="NEXE01000012">
    <property type="protein sequence ID" value="PSN92021.1"/>
    <property type="molecule type" value="Genomic_DNA"/>
</dbReference>
<dbReference type="InterPro" id="IPR016164">
    <property type="entry name" value="FAD-linked_Oxase-like_C"/>
</dbReference>
<evidence type="ECO:0000256" key="4">
    <source>
        <dbReference type="ARBA" id="ARBA00023002"/>
    </source>
</evidence>
<dbReference type="PROSITE" id="PS51387">
    <property type="entry name" value="FAD_PCMH"/>
    <property type="match status" value="1"/>
</dbReference>
<dbReference type="InterPro" id="IPR006094">
    <property type="entry name" value="Oxid_FAD_bind_N"/>
</dbReference>
<feature type="domain" description="FAD-binding PCMH-type" evidence="5">
    <location>
        <begin position="44"/>
        <end position="216"/>
    </location>
</feature>
<reference evidence="6 7" key="1">
    <citation type="submission" date="2017-04" db="EMBL/GenBank/DDBJ databases">
        <title>Novel microbial lineages endemic to geothermal iron-oxide mats fill important gaps in the evolutionary history of Archaea.</title>
        <authorList>
            <person name="Jay Z.J."/>
            <person name="Beam J.P."/>
            <person name="Dlakic M."/>
            <person name="Rusch D.B."/>
            <person name="Kozubal M.A."/>
            <person name="Inskeep W.P."/>
        </authorList>
    </citation>
    <scope>NUCLEOTIDE SEQUENCE [LARGE SCALE GENOMIC DNA]</scope>
    <source>
        <strain evidence="6">OSP_D</strain>
    </source>
</reference>
<dbReference type="InterPro" id="IPR016166">
    <property type="entry name" value="FAD-bd_PCMH"/>
</dbReference>
<dbReference type="Gene3D" id="3.30.70.2740">
    <property type="match status" value="1"/>
</dbReference>
<organism evidence="6 7">
    <name type="scientific">Candidatus Marsarchaeota G2 archaeon OSP_D</name>
    <dbReference type="NCBI Taxonomy" id="1978157"/>
    <lineage>
        <taxon>Archaea</taxon>
        <taxon>Candidatus Marsarchaeota</taxon>
        <taxon>Candidatus Marsarchaeota group 2</taxon>
    </lineage>
</organism>
<dbReference type="SUPFAM" id="SSF56176">
    <property type="entry name" value="FAD-binding/transporter-associated domain-like"/>
    <property type="match status" value="1"/>
</dbReference>
<dbReference type="SUPFAM" id="SSF55103">
    <property type="entry name" value="FAD-linked oxidases, C-terminal domain"/>
    <property type="match status" value="1"/>
</dbReference>
<proteinExistence type="predicted"/>
<dbReference type="InterPro" id="IPR051914">
    <property type="entry name" value="FAD-linked_OxidoTrans_Type4"/>
</dbReference>
<accession>A0A2R6B048</accession>
<dbReference type="Pfam" id="PF02913">
    <property type="entry name" value="FAD-oxidase_C"/>
    <property type="match status" value="1"/>
</dbReference>
<evidence type="ECO:0000256" key="2">
    <source>
        <dbReference type="ARBA" id="ARBA00022630"/>
    </source>
</evidence>
<comment type="cofactor">
    <cofactor evidence="1">
        <name>FAD</name>
        <dbReference type="ChEBI" id="CHEBI:57692"/>
    </cofactor>
</comment>
<dbReference type="InterPro" id="IPR004113">
    <property type="entry name" value="FAD-bd_oxidored_4_C"/>
</dbReference>
<evidence type="ECO:0000313" key="6">
    <source>
        <dbReference type="EMBL" id="PSN92021.1"/>
    </source>
</evidence>
<evidence type="ECO:0000259" key="5">
    <source>
        <dbReference type="PROSITE" id="PS51387"/>
    </source>
</evidence>
<keyword evidence="4" id="KW-0560">Oxidoreductase</keyword>
<evidence type="ECO:0000256" key="1">
    <source>
        <dbReference type="ARBA" id="ARBA00001974"/>
    </source>
</evidence>
<dbReference type="AlphaFoldDB" id="A0A2R6B048"/>
<gene>
    <name evidence="6" type="ORF">B9Q03_02475</name>
</gene>
<dbReference type="Proteomes" id="UP000240322">
    <property type="component" value="Unassembled WGS sequence"/>
</dbReference>
<protein>
    <submittedName>
        <fullName evidence="6">FAD-binding oxidoreductase</fullName>
    </submittedName>
</protein>
<keyword evidence="2" id="KW-0285">Flavoprotein</keyword>
<dbReference type="Gene3D" id="1.10.45.10">
    <property type="entry name" value="Vanillyl-alcohol Oxidase, Chain A, domain 4"/>
    <property type="match status" value="1"/>
</dbReference>
<keyword evidence="3" id="KW-0274">FAD</keyword>
<dbReference type="InterPro" id="IPR016169">
    <property type="entry name" value="FAD-bd_PCMH_sub2"/>
</dbReference>
<dbReference type="PANTHER" id="PTHR42934">
    <property type="entry name" value="GLYCOLATE OXIDASE SUBUNIT GLCD"/>
    <property type="match status" value="1"/>
</dbReference>
<dbReference type="GO" id="GO:0071949">
    <property type="term" value="F:FAD binding"/>
    <property type="evidence" value="ECO:0007669"/>
    <property type="project" value="InterPro"/>
</dbReference>
<dbReference type="FunFam" id="1.10.45.10:FF:000001">
    <property type="entry name" value="D-lactate dehydrogenase mitochondrial"/>
    <property type="match status" value="1"/>
</dbReference>
<sequence>MFIWNSCDVVVVDVRREVEEIVGARWVVEGEDAALFGFDAFTAVKGRPRLVALPADEEQTVRLIALLYRSCTPMVFRGSGTSLSGSTVALTGEEVVVSLTRLNRVYSCEGLEIEVGPGLANVLVTRHAPHDLFYAPDPSSYTVCSIGGNVSHDSGGIHVPKYGSTFNSVVKLRVALCDGSVEDVGGTPYFNGANIFVGSEGSLGAVLRATLRLHPRPETSRTVLGAFQDVASTARAVSAVYEEGVIPAAVEMMDRNSIDVVEKSRYKAGYPDCAALLLVECDGYTPQVEEEVRRVRLVFERLGGKVMVPENPAENSRLWLGRKGAFPAMGVVSPAYLTLDSIVPRTELASVLEEVGRIAERYGVMVANVFHAADGNLHPLIPYNPESPKSLENALRAGWEIVEASMKRGGVPSGEHGVGIEKARFMHQYYSQSELEVLWRIKRAFDPDRLLNPYKMLYENPPETGDRVVSLLYTKPWEAE</sequence>
<dbReference type="Pfam" id="PF01565">
    <property type="entry name" value="FAD_binding_4"/>
    <property type="match status" value="1"/>
</dbReference>
<dbReference type="InterPro" id="IPR036318">
    <property type="entry name" value="FAD-bd_PCMH-like_sf"/>
</dbReference>
<dbReference type="GO" id="GO:0016491">
    <property type="term" value="F:oxidoreductase activity"/>
    <property type="evidence" value="ECO:0007669"/>
    <property type="project" value="UniProtKB-KW"/>
</dbReference>